<dbReference type="InterPro" id="IPR036259">
    <property type="entry name" value="MFS_trans_sf"/>
</dbReference>
<dbReference type="Gene3D" id="1.20.1250.20">
    <property type="entry name" value="MFS general substrate transporter like domains"/>
    <property type="match status" value="1"/>
</dbReference>
<feature type="transmembrane region" description="Helical" evidence="6">
    <location>
        <begin position="246"/>
        <end position="264"/>
    </location>
</feature>
<evidence type="ECO:0000256" key="1">
    <source>
        <dbReference type="ARBA" id="ARBA00004651"/>
    </source>
</evidence>
<dbReference type="GO" id="GO:0005886">
    <property type="term" value="C:plasma membrane"/>
    <property type="evidence" value="ECO:0007669"/>
    <property type="project" value="UniProtKB-SubCell"/>
</dbReference>
<feature type="domain" description="Major facilitator superfamily (MFS) profile" evidence="7">
    <location>
        <begin position="14"/>
        <end position="391"/>
    </location>
</feature>
<keyword evidence="2" id="KW-0813">Transport</keyword>
<evidence type="ECO:0000259" key="7">
    <source>
        <dbReference type="PROSITE" id="PS50850"/>
    </source>
</evidence>
<feature type="transmembrane region" description="Helical" evidence="6">
    <location>
        <begin position="12"/>
        <end position="33"/>
    </location>
</feature>
<feature type="transmembrane region" description="Helical" evidence="6">
    <location>
        <begin position="276"/>
        <end position="295"/>
    </location>
</feature>
<dbReference type="PANTHER" id="PTHR23531:SF1">
    <property type="entry name" value="QUINOLENE RESISTANCE PROTEIN NORA"/>
    <property type="match status" value="1"/>
</dbReference>
<feature type="transmembrane region" description="Helical" evidence="6">
    <location>
        <begin position="53"/>
        <end position="73"/>
    </location>
</feature>
<feature type="transmembrane region" description="Helical" evidence="6">
    <location>
        <begin position="342"/>
        <end position="362"/>
    </location>
</feature>
<evidence type="ECO:0000256" key="5">
    <source>
        <dbReference type="ARBA" id="ARBA00023136"/>
    </source>
</evidence>
<dbReference type="AlphaFoldDB" id="A0A1I1YKE6"/>
<evidence type="ECO:0000256" key="4">
    <source>
        <dbReference type="ARBA" id="ARBA00022989"/>
    </source>
</evidence>
<dbReference type="InterPro" id="IPR020846">
    <property type="entry name" value="MFS_dom"/>
</dbReference>
<feature type="transmembrane region" description="Helical" evidence="6">
    <location>
        <begin position="301"/>
        <end position="322"/>
    </location>
</feature>
<evidence type="ECO:0000256" key="3">
    <source>
        <dbReference type="ARBA" id="ARBA00022692"/>
    </source>
</evidence>
<keyword evidence="4 6" id="KW-1133">Transmembrane helix</keyword>
<gene>
    <name evidence="8" type="ORF">SAMN04487969_101604</name>
</gene>
<feature type="transmembrane region" description="Helical" evidence="6">
    <location>
        <begin position="368"/>
        <end position="387"/>
    </location>
</feature>
<organism evidence="8 9">
    <name type="scientific">Paenibacillus algorifonticola</name>
    <dbReference type="NCBI Taxonomy" id="684063"/>
    <lineage>
        <taxon>Bacteria</taxon>
        <taxon>Bacillati</taxon>
        <taxon>Bacillota</taxon>
        <taxon>Bacilli</taxon>
        <taxon>Bacillales</taxon>
        <taxon>Paenibacillaceae</taxon>
        <taxon>Paenibacillus</taxon>
    </lineage>
</organism>
<keyword evidence="5 6" id="KW-0472">Membrane</keyword>
<dbReference type="CDD" id="cd17489">
    <property type="entry name" value="MFS_YfcJ_like"/>
    <property type="match status" value="1"/>
</dbReference>
<evidence type="ECO:0000313" key="9">
    <source>
        <dbReference type="Proteomes" id="UP000183410"/>
    </source>
</evidence>
<keyword evidence="9" id="KW-1185">Reference proteome</keyword>
<protein>
    <submittedName>
        <fullName evidence="8">Predicted arabinose efflux permease, MFS family</fullName>
    </submittedName>
</protein>
<dbReference type="Proteomes" id="UP000183410">
    <property type="component" value="Unassembled WGS sequence"/>
</dbReference>
<dbReference type="InterPro" id="IPR011701">
    <property type="entry name" value="MFS"/>
</dbReference>
<dbReference type="Pfam" id="PF07690">
    <property type="entry name" value="MFS_1"/>
    <property type="match status" value="1"/>
</dbReference>
<dbReference type="EMBL" id="FONN01000001">
    <property type="protein sequence ID" value="SFE19997.1"/>
    <property type="molecule type" value="Genomic_DNA"/>
</dbReference>
<dbReference type="PANTHER" id="PTHR23531">
    <property type="entry name" value="QUINOLENE RESISTANCE PROTEIN NORA"/>
    <property type="match status" value="1"/>
</dbReference>
<dbReference type="RefSeq" id="WP_046233201.1">
    <property type="nucleotide sequence ID" value="NZ_FONN01000001.1"/>
</dbReference>
<accession>A0A1I1YKE6</accession>
<reference evidence="9" key="1">
    <citation type="submission" date="2016-10" db="EMBL/GenBank/DDBJ databases">
        <authorList>
            <person name="Varghese N."/>
            <person name="Submissions S."/>
        </authorList>
    </citation>
    <scope>NUCLEOTIDE SEQUENCE [LARGE SCALE GENOMIC DNA]</scope>
    <source>
        <strain evidence="9">CGMCC 1.10223</strain>
    </source>
</reference>
<comment type="subcellular location">
    <subcellularLocation>
        <location evidence="1">Cell membrane</location>
        <topology evidence="1">Multi-pass membrane protein</topology>
    </subcellularLocation>
</comment>
<name>A0A1I1YKE6_9BACL</name>
<feature type="transmembrane region" description="Helical" evidence="6">
    <location>
        <begin position="213"/>
        <end position="240"/>
    </location>
</feature>
<evidence type="ECO:0000256" key="2">
    <source>
        <dbReference type="ARBA" id="ARBA00022448"/>
    </source>
</evidence>
<dbReference type="OrthoDB" id="9814001at2"/>
<evidence type="ECO:0000313" key="8">
    <source>
        <dbReference type="EMBL" id="SFE19997.1"/>
    </source>
</evidence>
<dbReference type="SUPFAM" id="SSF103473">
    <property type="entry name" value="MFS general substrate transporter"/>
    <property type="match status" value="1"/>
</dbReference>
<feature type="transmembrane region" description="Helical" evidence="6">
    <location>
        <begin position="169"/>
        <end position="188"/>
    </location>
</feature>
<feature type="transmembrane region" description="Helical" evidence="6">
    <location>
        <begin position="105"/>
        <end position="127"/>
    </location>
</feature>
<dbReference type="PROSITE" id="PS50850">
    <property type="entry name" value="MFS"/>
    <property type="match status" value="1"/>
</dbReference>
<feature type="transmembrane region" description="Helical" evidence="6">
    <location>
        <begin position="80"/>
        <end position="99"/>
    </location>
</feature>
<keyword evidence="3 6" id="KW-0812">Transmembrane</keyword>
<dbReference type="GO" id="GO:0022857">
    <property type="term" value="F:transmembrane transporter activity"/>
    <property type="evidence" value="ECO:0007669"/>
    <property type="project" value="InterPro"/>
</dbReference>
<proteinExistence type="predicted"/>
<sequence length="415" mass="44872">MLSQEQRPRLWTTAFITLTVCSFLVFFNLQLLLSPLTAYTKNTFMASDVSVSLVTSVFAVSAILTRFMTAFVMKRMPRSAILYTGIVLAALFTAMYIAAESVGSLLIMRVFYGIGFGIASTIIPTLVSQIIPAGRIGEGIGYFGLSTSIAMSIGPMIGLNIWKQFGFEALSLTGTAAILLVIPILMFFRPLPPEPPRLNHEERKRAAASKPPFNFRLVFPALLNVLLSITYSGILSFIALYGEKLAINQIGLFFLFNAVTIIIVRPISGKLFDSKGHAAVLIPGALCVIASLTVLSFTTSISLLIVSALLYGLGFGAVQPTIQAWMLRSSSPEQHGAVNSMFYNATDLGVATGAILLGAIASATSYETMYRCAAGVMIIFLLVYLIISMTTAAKNKKRGWSKPEAVSHNISMKNN</sequence>
<evidence type="ECO:0000256" key="6">
    <source>
        <dbReference type="SAM" id="Phobius"/>
    </source>
</evidence>
<feature type="transmembrane region" description="Helical" evidence="6">
    <location>
        <begin position="139"/>
        <end position="157"/>
    </location>
</feature>
<dbReference type="InterPro" id="IPR052714">
    <property type="entry name" value="MFS_Exporter"/>
</dbReference>